<dbReference type="OrthoDB" id="9793400at2"/>
<dbReference type="PRINTS" id="PR00032">
    <property type="entry name" value="HTHARAC"/>
</dbReference>
<dbReference type="GO" id="GO:0043565">
    <property type="term" value="F:sequence-specific DNA binding"/>
    <property type="evidence" value="ECO:0007669"/>
    <property type="project" value="InterPro"/>
</dbReference>
<keyword evidence="6" id="KW-1185">Reference proteome</keyword>
<protein>
    <submittedName>
        <fullName evidence="5">AraC family transcriptional regulator</fullName>
    </submittedName>
</protein>
<reference evidence="5 6" key="1">
    <citation type="submission" date="2018-04" db="EMBL/GenBank/DDBJ databases">
        <title>Genomic Encyclopedia of Archaeal and Bacterial Type Strains, Phase II (KMG-II): from individual species to whole genera.</title>
        <authorList>
            <person name="Goeker M."/>
        </authorList>
    </citation>
    <scope>NUCLEOTIDE SEQUENCE [LARGE SCALE GENOMIC DNA]</scope>
    <source>
        <strain evidence="5 6">DSM 23382</strain>
    </source>
</reference>
<dbReference type="PANTHER" id="PTHR46796">
    <property type="entry name" value="HTH-TYPE TRANSCRIPTIONAL ACTIVATOR RHAS-RELATED"/>
    <property type="match status" value="1"/>
</dbReference>
<comment type="caution">
    <text evidence="5">The sequence shown here is derived from an EMBL/GenBank/DDBJ whole genome shotgun (WGS) entry which is preliminary data.</text>
</comment>
<evidence type="ECO:0000313" key="6">
    <source>
        <dbReference type="Proteomes" id="UP000244081"/>
    </source>
</evidence>
<dbReference type="PROSITE" id="PS01124">
    <property type="entry name" value="HTH_ARAC_FAMILY_2"/>
    <property type="match status" value="1"/>
</dbReference>
<dbReference type="Proteomes" id="UP000244081">
    <property type="component" value="Unassembled WGS sequence"/>
</dbReference>
<dbReference type="Pfam" id="PF12833">
    <property type="entry name" value="HTH_18"/>
    <property type="match status" value="1"/>
</dbReference>
<dbReference type="RefSeq" id="WP_107991735.1">
    <property type="nucleotide sequence ID" value="NZ_QAYG01000012.1"/>
</dbReference>
<dbReference type="InterPro" id="IPR018060">
    <property type="entry name" value="HTH_AraC"/>
</dbReference>
<dbReference type="GO" id="GO:0003700">
    <property type="term" value="F:DNA-binding transcription factor activity"/>
    <property type="evidence" value="ECO:0007669"/>
    <property type="project" value="InterPro"/>
</dbReference>
<dbReference type="EMBL" id="QAYG01000012">
    <property type="protein sequence ID" value="PTW55698.1"/>
    <property type="molecule type" value="Genomic_DNA"/>
</dbReference>
<keyword evidence="1" id="KW-0805">Transcription regulation</keyword>
<evidence type="ECO:0000256" key="1">
    <source>
        <dbReference type="ARBA" id="ARBA00023015"/>
    </source>
</evidence>
<evidence type="ECO:0000256" key="2">
    <source>
        <dbReference type="ARBA" id="ARBA00023125"/>
    </source>
</evidence>
<dbReference type="InterPro" id="IPR020449">
    <property type="entry name" value="Tscrpt_reg_AraC-type_HTH"/>
</dbReference>
<keyword evidence="3" id="KW-0804">Transcription</keyword>
<dbReference type="SMART" id="SM00342">
    <property type="entry name" value="HTH_ARAC"/>
    <property type="match status" value="1"/>
</dbReference>
<evidence type="ECO:0000259" key="4">
    <source>
        <dbReference type="PROSITE" id="PS01124"/>
    </source>
</evidence>
<accession>A0A2T5UW24</accession>
<name>A0A2T5UW24_9HYPH</name>
<dbReference type="Gene3D" id="1.10.10.60">
    <property type="entry name" value="Homeodomain-like"/>
    <property type="match status" value="2"/>
</dbReference>
<sequence>MDPRLPSEPVPRDSLPRPDIASLDLAGIAVQRTRHDGSSTEKAPETPVCDAFGIIVQLRRFDHHKLWRERQLYFEGGHDAATLSITDMRLRWQCHHLSTFDNVRFLVPFASLRRFVDGVGRRDFNGLLPQQGTCDQVMLGLCQALLPALENPQDAHPLFLEQMKLAIFTHLVQEYGELSFSSQAKGSLAGWQEKRVIDYIVEHLDEPFSISSLAEACGLSRSYFIKAFQRSFGRTPHQWLTEYRVKRARELLQMSMPISEIALACGFSDQSHFTRVFSKLVGTSPARYRQSTKR</sequence>
<evidence type="ECO:0000256" key="3">
    <source>
        <dbReference type="ARBA" id="ARBA00023163"/>
    </source>
</evidence>
<dbReference type="AlphaFoldDB" id="A0A2T5UW24"/>
<dbReference type="PANTHER" id="PTHR46796:SF14">
    <property type="entry name" value="TRANSCRIPTIONAL REGULATORY PROTEIN"/>
    <property type="match status" value="1"/>
</dbReference>
<proteinExistence type="predicted"/>
<dbReference type="InterPro" id="IPR009057">
    <property type="entry name" value="Homeodomain-like_sf"/>
</dbReference>
<dbReference type="PROSITE" id="PS00041">
    <property type="entry name" value="HTH_ARAC_FAMILY_1"/>
    <property type="match status" value="1"/>
</dbReference>
<feature type="domain" description="HTH araC/xylS-type" evidence="4">
    <location>
        <begin position="194"/>
        <end position="291"/>
    </location>
</feature>
<organism evidence="5 6">
    <name type="scientific">Breoghania corrubedonensis</name>
    <dbReference type="NCBI Taxonomy" id="665038"/>
    <lineage>
        <taxon>Bacteria</taxon>
        <taxon>Pseudomonadati</taxon>
        <taxon>Pseudomonadota</taxon>
        <taxon>Alphaproteobacteria</taxon>
        <taxon>Hyphomicrobiales</taxon>
        <taxon>Stappiaceae</taxon>
        <taxon>Breoghania</taxon>
    </lineage>
</organism>
<dbReference type="SUPFAM" id="SSF46689">
    <property type="entry name" value="Homeodomain-like"/>
    <property type="match status" value="2"/>
</dbReference>
<evidence type="ECO:0000313" key="5">
    <source>
        <dbReference type="EMBL" id="PTW55698.1"/>
    </source>
</evidence>
<keyword evidence="2" id="KW-0238">DNA-binding</keyword>
<dbReference type="InterPro" id="IPR018062">
    <property type="entry name" value="HTH_AraC-typ_CS"/>
</dbReference>
<gene>
    <name evidence="5" type="ORF">C8N35_11221</name>
</gene>
<dbReference type="InterPro" id="IPR050204">
    <property type="entry name" value="AraC_XylS_family_regulators"/>
</dbReference>